<reference evidence="4 5" key="1">
    <citation type="submission" date="2017-08" db="EMBL/GenBank/DDBJ databases">
        <title>Burning lignite coal seam in the remote Altai Mountains harbors a hydrogen-driven thermophilic microbial community.</title>
        <authorList>
            <person name="Kadnikov V.V."/>
            <person name="Mardanov A.V."/>
            <person name="Ivasenko D."/>
            <person name="Beletsky A.V."/>
            <person name="Karnachuk O.V."/>
            <person name="Ravin N.V."/>
        </authorList>
    </citation>
    <scope>NUCLEOTIDE SEQUENCE [LARGE SCALE GENOMIC DNA]</scope>
    <source>
        <strain evidence="4">AL33</strain>
    </source>
</reference>
<dbReference type="Proteomes" id="UP000244180">
    <property type="component" value="Unassembled WGS sequence"/>
</dbReference>
<dbReference type="InterPro" id="IPR011542">
    <property type="entry name" value="SUF_FeS_clus_asmbl_SufD"/>
</dbReference>
<dbReference type="GO" id="GO:0016226">
    <property type="term" value="P:iron-sulfur cluster assembly"/>
    <property type="evidence" value="ECO:0007669"/>
    <property type="project" value="InterPro"/>
</dbReference>
<dbReference type="InterPro" id="IPR055346">
    <property type="entry name" value="Fe-S_cluster_assembly_SufBD"/>
</dbReference>
<proteinExistence type="inferred from homology"/>
<dbReference type="SUPFAM" id="SSF101960">
    <property type="entry name" value="Stabilizer of iron transporter SufD"/>
    <property type="match status" value="1"/>
</dbReference>
<name>A0A2T5GDM7_HYDSH</name>
<protein>
    <submittedName>
        <fullName evidence="4">Iron-sulfur cluster assembly protein SufD</fullName>
    </submittedName>
</protein>
<dbReference type="InterPro" id="IPR037284">
    <property type="entry name" value="SUF_FeS_clus_asmbl_SufBD_sf"/>
</dbReference>
<dbReference type="Pfam" id="PF01458">
    <property type="entry name" value="SUFBD_core"/>
    <property type="match status" value="1"/>
</dbReference>
<comment type="caution">
    <text evidence="4">The sequence shown here is derived from an EMBL/GenBank/DDBJ whole genome shotgun (WGS) entry which is preliminary data.</text>
</comment>
<accession>A0A2T5GDM7</accession>
<evidence type="ECO:0000256" key="1">
    <source>
        <dbReference type="ARBA" id="ARBA00043967"/>
    </source>
</evidence>
<dbReference type="Pfam" id="PF19295">
    <property type="entry name" value="SufBD_N"/>
    <property type="match status" value="1"/>
</dbReference>
<dbReference type="AlphaFoldDB" id="A0A2T5GDM7"/>
<sequence length="429" mass="46285">MAPTDVRDAYAELAEKLLQELPPGEPAWLQDARRRGAEGLRALPFPASEKIHIASWPWTAVEPGSPFAEAAPAGDLPEAVRRSFDAGAPALVLLDGGRSVAFDLEAAEASGVVVADLRAALADERLPRYLFALVGPEDDRLAALSAATFQGGAFVYVPRGVAFDRPVQLVVWSGERGQSVRLVVVVEAGASLELIETHLSPDGVPTVHHSVTELYVADGARLRYAALSRLGRGAVDHGRRVARVGRDGEIIWAIGEVGHADTFAPTVARLEGEGARTELYMIGVGTGEQRGVFDLRVRHLGRHTESALLAKGILLDRAHQVYNGVTKIEKKATKSSGEQTERLLILSPEARGDANPILLIEENDVKAGHAASVGRIDEGQLYYLMSRGLPRREAERLLLRAFLDPVIARVPLPAARDRLVEAIEEKIGR</sequence>
<dbReference type="PANTHER" id="PTHR43575">
    <property type="entry name" value="PROTEIN ABCI7, CHLOROPLASTIC"/>
    <property type="match status" value="1"/>
</dbReference>
<evidence type="ECO:0000313" key="4">
    <source>
        <dbReference type="EMBL" id="PTQ54293.1"/>
    </source>
</evidence>
<evidence type="ECO:0000259" key="2">
    <source>
        <dbReference type="Pfam" id="PF01458"/>
    </source>
</evidence>
<comment type="similarity">
    <text evidence="1">Belongs to the iron-sulfur cluster assembly SufBD family.</text>
</comment>
<dbReference type="EMBL" id="PEBV01000005">
    <property type="protein sequence ID" value="PTQ54293.1"/>
    <property type="molecule type" value="Genomic_DNA"/>
</dbReference>
<dbReference type="InterPro" id="IPR000825">
    <property type="entry name" value="SUF_FeS_clus_asmbl_SufBD_core"/>
</dbReference>
<dbReference type="RefSeq" id="WP_272999743.1">
    <property type="nucleotide sequence ID" value="NZ_PEBV01000005.1"/>
</dbReference>
<organism evidence="4 5">
    <name type="scientific">Hydrogenibacillus schlegelii</name>
    <name type="common">Bacillus schlegelii</name>
    <dbReference type="NCBI Taxonomy" id="1484"/>
    <lineage>
        <taxon>Bacteria</taxon>
        <taxon>Bacillati</taxon>
        <taxon>Bacillota</taxon>
        <taxon>Bacilli</taxon>
        <taxon>Bacillales</taxon>
        <taxon>Bacillales Family X. Incertae Sedis</taxon>
        <taxon>Hydrogenibacillus</taxon>
    </lineage>
</organism>
<dbReference type="NCBIfam" id="TIGR01981">
    <property type="entry name" value="sufD"/>
    <property type="match status" value="1"/>
</dbReference>
<evidence type="ECO:0000313" key="5">
    <source>
        <dbReference type="Proteomes" id="UP000244180"/>
    </source>
</evidence>
<dbReference type="InterPro" id="IPR045595">
    <property type="entry name" value="SufBD_N"/>
</dbReference>
<feature type="domain" description="SUF system FeS cluster assembly SufBD N-terminal" evidence="3">
    <location>
        <begin position="110"/>
        <end position="169"/>
    </location>
</feature>
<dbReference type="PANTHER" id="PTHR43575:SF1">
    <property type="entry name" value="PROTEIN ABCI7, CHLOROPLASTIC"/>
    <property type="match status" value="1"/>
</dbReference>
<feature type="domain" description="SUF system FeS cluster assembly SufBD core" evidence="2">
    <location>
        <begin position="175"/>
        <end position="402"/>
    </location>
</feature>
<gene>
    <name evidence="4" type="ORF">HSCHL_0572</name>
</gene>
<evidence type="ECO:0000259" key="3">
    <source>
        <dbReference type="Pfam" id="PF19295"/>
    </source>
</evidence>